<accession>B4Q1I9</accession>
<evidence type="ECO:0000256" key="3">
    <source>
        <dbReference type="ARBA" id="ARBA00004174"/>
    </source>
</evidence>
<evidence type="ECO:0000256" key="5">
    <source>
        <dbReference type="ARBA" id="ARBA00010617"/>
    </source>
</evidence>
<evidence type="ECO:0000256" key="2">
    <source>
        <dbReference type="ARBA" id="ARBA00003690"/>
    </source>
</evidence>
<reference evidence="16 17" key="1">
    <citation type="journal article" date="2007" name="Nature">
        <title>Evolution of genes and genomes on the Drosophila phylogeny.</title>
        <authorList>
            <consortium name="Drosophila 12 Genomes Consortium"/>
            <person name="Clark A.G."/>
            <person name="Eisen M.B."/>
            <person name="Smith D.R."/>
            <person name="Bergman C.M."/>
            <person name="Oliver B."/>
            <person name="Markow T.A."/>
            <person name="Kaufman T.C."/>
            <person name="Kellis M."/>
            <person name="Gelbart W."/>
            <person name="Iyer V.N."/>
            <person name="Pollard D.A."/>
            <person name="Sackton T.B."/>
            <person name="Larracuente A.M."/>
            <person name="Singh N.D."/>
            <person name="Abad J.P."/>
            <person name="Abt D.N."/>
            <person name="Adryan B."/>
            <person name="Aguade M."/>
            <person name="Akashi H."/>
            <person name="Anderson W.W."/>
            <person name="Aquadro C.F."/>
            <person name="Ardell D.H."/>
            <person name="Arguello R."/>
            <person name="Artieri C.G."/>
            <person name="Barbash D.A."/>
            <person name="Barker D."/>
            <person name="Barsanti P."/>
            <person name="Batterham P."/>
            <person name="Batzoglou S."/>
            <person name="Begun D."/>
            <person name="Bhutkar A."/>
            <person name="Blanco E."/>
            <person name="Bosak S.A."/>
            <person name="Bradley R.K."/>
            <person name="Brand A.D."/>
            <person name="Brent M.R."/>
            <person name="Brooks A.N."/>
            <person name="Brown R.H."/>
            <person name="Butlin R.K."/>
            <person name="Caggese C."/>
            <person name="Calvi B.R."/>
            <person name="Bernardo de Carvalho A."/>
            <person name="Caspi A."/>
            <person name="Castrezana S."/>
            <person name="Celniker S.E."/>
            <person name="Chang J.L."/>
            <person name="Chapple C."/>
            <person name="Chatterji S."/>
            <person name="Chinwalla A."/>
            <person name="Civetta A."/>
            <person name="Clifton S.W."/>
            <person name="Comeron J.M."/>
            <person name="Costello J.C."/>
            <person name="Coyne J.A."/>
            <person name="Daub J."/>
            <person name="David R.G."/>
            <person name="Delcher A.L."/>
            <person name="Delehaunty K."/>
            <person name="Do C.B."/>
            <person name="Ebling H."/>
            <person name="Edwards K."/>
            <person name="Eickbush T."/>
            <person name="Evans J.D."/>
            <person name="Filipski A."/>
            <person name="Findeiss S."/>
            <person name="Freyhult E."/>
            <person name="Fulton L."/>
            <person name="Fulton R."/>
            <person name="Garcia A.C."/>
            <person name="Gardiner A."/>
            <person name="Garfield D.A."/>
            <person name="Garvin B.E."/>
            <person name="Gibson G."/>
            <person name="Gilbert D."/>
            <person name="Gnerre S."/>
            <person name="Godfrey J."/>
            <person name="Good R."/>
            <person name="Gotea V."/>
            <person name="Gravely B."/>
            <person name="Greenberg A.J."/>
            <person name="Griffiths-Jones S."/>
            <person name="Gross S."/>
            <person name="Guigo R."/>
            <person name="Gustafson E.A."/>
            <person name="Haerty W."/>
            <person name="Hahn M.W."/>
            <person name="Halligan D.L."/>
            <person name="Halpern A.L."/>
            <person name="Halter G.M."/>
            <person name="Han M.V."/>
            <person name="Heger A."/>
            <person name="Hillier L."/>
            <person name="Hinrichs A.S."/>
            <person name="Holmes I."/>
            <person name="Hoskins R.A."/>
            <person name="Hubisz M.J."/>
            <person name="Hultmark D."/>
            <person name="Huntley M.A."/>
            <person name="Jaffe D.B."/>
            <person name="Jagadeeshan S."/>
            <person name="Jeck W.R."/>
            <person name="Johnson J."/>
            <person name="Jones C.D."/>
            <person name="Jordan W.C."/>
            <person name="Karpen G.H."/>
            <person name="Kataoka E."/>
            <person name="Keightley P.D."/>
            <person name="Kheradpour P."/>
            <person name="Kirkness E.F."/>
            <person name="Koerich L.B."/>
            <person name="Kristiansen K."/>
            <person name="Kudrna D."/>
            <person name="Kulathinal R.J."/>
            <person name="Kumar S."/>
            <person name="Kwok R."/>
            <person name="Lander E."/>
            <person name="Langley C.H."/>
            <person name="Lapoint R."/>
            <person name="Lazzaro B.P."/>
            <person name="Lee S.J."/>
            <person name="Levesque L."/>
            <person name="Li R."/>
            <person name="Lin C.F."/>
            <person name="Lin M.F."/>
            <person name="Lindblad-Toh K."/>
            <person name="Llopart A."/>
            <person name="Long M."/>
            <person name="Low L."/>
            <person name="Lozovsky E."/>
            <person name="Lu J."/>
            <person name="Luo M."/>
            <person name="Machado C.A."/>
            <person name="Makalowski W."/>
            <person name="Marzo M."/>
            <person name="Matsuda M."/>
            <person name="Matzkin L."/>
            <person name="McAllister B."/>
            <person name="McBride C.S."/>
            <person name="McKernan B."/>
            <person name="McKernan K."/>
            <person name="Mendez-Lago M."/>
            <person name="Minx P."/>
            <person name="Mollenhauer M.U."/>
            <person name="Montooth K."/>
            <person name="Mount S.M."/>
            <person name="Mu X."/>
            <person name="Myers E."/>
            <person name="Negre B."/>
            <person name="Newfeld S."/>
            <person name="Nielsen R."/>
            <person name="Noor M.A."/>
            <person name="O'Grady P."/>
            <person name="Pachter L."/>
            <person name="Papaceit M."/>
            <person name="Parisi M.J."/>
            <person name="Parisi M."/>
            <person name="Parts L."/>
            <person name="Pedersen J.S."/>
            <person name="Pesole G."/>
            <person name="Phillippy A.M."/>
            <person name="Ponting C.P."/>
            <person name="Pop M."/>
            <person name="Porcelli D."/>
            <person name="Powell J.R."/>
            <person name="Prohaska S."/>
            <person name="Pruitt K."/>
            <person name="Puig M."/>
            <person name="Quesneville H."/>
            <person name="Ram K.R."/>
            <person name="Rand D."/>
            <person name="Rasmussen M.D."/>
            <person name="Reed L.K."/>
            <person name="Reenan R."/>
            <person name="Reily A."/>
            <person name="Remington K.A."/>
            <person name="Rieger T.T."/>
            <person name="Ritchie M.G."/>
            <person name="Robin C."/>
            <person name="Rogers Y.H."/>
            <person name="Rohde C."/>
            <person name="Rozas J."/>
            <person name="Rubenfield M.J."/>
            <person name="Ruiz A."/>
            <person name="Russo S."/>
            <person name="Salzberg S.L."/>
            <person name="Sanchez-Gracia A."/>
            <person name="Saranga D.J."/>
            <person name="Sato H."/>
            <person name="Schaeffer S.W."/>
            <person name="Schatz M.C."/>
            <person name="Schlenke T."/>
            <person name="Schwartz R."/>
            <person name="Segarra C."/>
            <person name="Singh R.S."/>
            <person name="Sirot L."/>
            <person name="Sirota M."/>
            <person name="Sisneros N.B."/>
            <person name="Smith C.D."/>
            <person name="Smith T.F."/>
            <person name="Spieth J."/>
            <person name="Stage D.E."/>
            <person name="Stark A."/>
            <person name="Stephan W."/>
            <person name="Strausberg R.L."/>
            <person name="Strempel S."/>
            <person name="Sturgill D."/>
            <person name="Sutton G."/>
            <person name="Sutton G.G."/>
            <person name="Tao W."/>
            <person name="Teichmann S."/>
            <person name="Tobari Y.N."/>
            <person name="Tomimura Y."/>
            <person name="Tsolas J.M."/>
            <person name="Valente V.L."/>
            <person name="Venter E."/>
            <person name="Venter J.C."/>
            <person name="Vicario S."/>
            <person name="Vieira F.G."/>
            <person name="Vilella A.J."/>
            <person name="Villasante A."/>
            <person name="Walenz B."/>
            <person name="Wang J."/>
            <person name="Wasserman M."/>
            <person name="Watts T."/>
            <person name="Wilson D."/>
            <person name="Wilson R.K."/>
            <person name="Wing R.A."/>
            <person name="Wolfner M.F."/>
            <person name="Wong A."/>
            <person name="Wong G.K."/>
            <person name="Wu C.I."/>
            <person name="Wu G."/>
            <person name="Yamamoto D."/>
            <person name="Yang H.P."/>
            <person name="Yang S.P."/>
            <person name="Yorke J.A."/>
            <person name="Yoshida K."/>
            <person name="Zdobnov E."/>
            <person name="Zhang P."/>
            <person name="Zhang Y."/>
            <person name="Zimin A.V."/>
            <person name="Baldwin J."/>
            <person name="Abdouelleil A."/>
            <person name="Abdulkadir J."/>
            <person name="Abebe A."/>
            <person name="Abera B."/>
            <person name="Abreu J."/>
            <person name="Acer S.C."/>
            <person name="Aftuck L."/>
            <person name="Alexander A."/>
            <person name="An P."/>
            <person name="Anderson E."/>
            <person name="Anderson S."/>
            <person name="Arachi H."/>
            <person name="Azer M."/>
            <person name="Bachantsang P."/>
            <person name="Barry A."/>
            <person name="Bayul T."/>
            <person name="Berlin A."/>
            <person name="Bessette D."/>
            <person name="Bloom T."/>
            <person name="Blye J."/>
            <person name="Boguslavskiy L."/>
            <person name="Bonnet C."/>
            <person name="Boukhgalter B."/>
            <person name="Bourzgui I."/>
            <person name="Brown A."/>
            <person name="Cahill P."/>
            <person name="Channer S."/>
            <person name="Cheshatsang Y."/>
            <person name="Chuda L."/>
            <person name="Citroen M."/>
            <person name="Collymore A."/>
            <person name="Cooke P."/>
            <person name="Costello M."/>
            <person name="D'Aco K."/>
            <person name="Daza R."/>
            <person name="De Haan G."/>
            <person name="DeGray S."/>
            <person name="DeMaso C."/>
            <person name="Dhargay N."/>
            <person name="Dooley K."/>
            <person name="Dooley E."/>
            <person name="Doricent M."/>
            <person name="Dorje P."/>
            <person name="Dorjee K."/>
            <person name="Dupes A."/>
            <person name="Elong R."/>
            <person name="Falk J."/>
            <person name="Farina A."/>
            <person name="Faro S."/>
            <person name="Ferguson D."/>
            <person name="Fisher S."/>
            <person name="Foley C.D."/>
            <person name="Franke A."/>
            <person name="Friedrich D."/>
            <person name="Gadbois L."/>
            <person name="Gearin G."/>
            <person name="Gearin C.R."/>
            <person name="Giannoukos G."/>
            <person name="Goode T."/>
            <person name="Graham J."/>
            <person name="Grandbois E."/>
            <person name="Grewal S."/>
            <person name="Gyaltsen K."/>
            <person name="Hafez N."/>
            <person name="Hagos B."/>
            <person name="Hall J."/>
            <person name="Henson C."/>
            <person name="Hollinger A."/>
            <person name="Honan T."/>
            <person name="Huard M.D."/>
            <person name="Hughes L."/>
            <person name="Hurhula B."/>
            <person name="Husby M.E."/>
            <person name="Kamat A."/>
            <person name="Kanga B."/>
            <person name="Kashin S."/>
            <person name="Khazanovich D."/>
            <person name="Kisner P."/>
            <person name="Lance K."/>
            <person name="Lara M."/>
            <person name="Lee W."/>
            <person name="Lennon N."/>
            <person name="Letendre F."/>
            <person name="LeVine R."/>
            <person name="Lipovsky A."/>
            <person name="Liu X."/>
            <person name="Liu J."/>
            <person name="Liu S."/>
            <person name="Lokyitsang T."/>
            <person name="Lokyitsang Y."/>
            <person name="Lubonja R."/>
            <person name="Lui A."/>
            <person name="MacDonald P."/>
            <person name="Magnisalis V."/>
            <person name="Maru K."/>
            <person name="Matthews C."/>
            <person name="McCusker W."/>
            <person name="McDonough S."/>
            <person name="Mehta T."/>
            <person name="Meldrim J."/>
            <person name="Meneus L."/>
            <person name="Mihai O."/>
            <person name="Mihalev A."/>
            <person name="Mihova T."/>
            <person name="Mittelman R."/>
            <person name="Mlenga V."/>
            <person name="Montmayeur A."/>
            <person name="Mulrain L."/>
            <person name="Navidi A."/>
            <person name="Naylor J."/>
            <person name="Negash T."/>
            <person name="Nguyen T."/>
            <person name="Nguyen N."/>
            <person name="Nicol R."/>
            <person name="Norbu C."/>
            <person name="Norbu N."/>
            <person name="Novod N."/>
            <person name="O'Neill B."/>
            <person name="Osman S."/>
            <person name="Markiewicz E."/>
            <person name="Oyono O.L."/>
            <person name="Patti C."/>
            <person name="Phunkhang P."/>
            <person name="Pierre F."/>
            <person name="Priest M."/>
            <person name="Raghuraman S."/>
            <person name="Rege F."/>
            <person name="Reyes R."/>
            <person name="Rise C."/>
            <person name="Rogov P."/>
            <person name="Ross K."/>
            <person name="Ryan E."/>
            <person name="Settipalli S."/>
            <person name="Shea T."/>
            <person name="Sherpa N."/>
            <person name="Shi L."/>
            <person name="Shih D."/>
            <person name="Sparrow T."/>
            <person name="Spaulding J."/>
            <person name="Stalker J."/>
            <person name="Stange-Thomann N."/>
            <person name="Stavropoulos S."/>
            <person name="Stone C."/>
            <person name="Strader C."/>
            <person name="Tesfaye S."/>
            <person name="Thomson T."/>
            <person name="Thoulutsang Y."/>
            <person name="Thoulutsang D."/>
            <person name="Topham K."/>
            <person name="Topping I."/>
            <person name="Tsamla T."/>
            <person name="Vassiliev H."/>
            <person name="Vo A."/>
            <person name="Wangchuk T."/>
            <person name="Wangdi T."/>
            <person name="Weiand M."/>
            <person name="Wilkinson J."/>
            <person name="Wilson A."/>
            <person name="Yadav S."/>
            <person name="Young G."/>
            <person name="Yu Q."/>
            <person name="Zembek L."/>
            <person name="Zhong D."/>
            <person name="Zimmer A."/>
            <person name="Zwirko Z."/>
            <person name="Jaffe D.B."/>
            <person name="Alvarez P."/>
            <person name="Brockman W."/>
            <person name="Butler J."/>
            <person name="Chin C."/>
            <person name="Gnerre S."/>
            <person name="Grabherr M."/>
            <person name="Kleber M."/>
            <person name="Mauceli E."/>
            <person name="MacCallum I."/>
        </authorList>
    </citation>
    <scope>NUCLEOTIDE SEQUENCE [LARGE SCALE GENOMIC DNA]</scope>
    <source>
        <strain evidence="17">Tai18E2 / Tucson 14021-0261.01</strain>
    </source>
</reference>
<evidence type="ECO:0000256" key="7">
    <source>
        <dbReference type="ARBA" id="ARBA00022723"/>
    </source>
</evidence>
<keyword evidence="8" id="KW-0256">Endoplasmic reticulum</keyword>
<dbReference type="PRINTS" id="PR00385">
    <property type="entry name" value="P450"/>
</dbReference>
<evidence type="ECO:0000256" key="9">
    <source>
        <dbReference type="ARBA" id="ARBA00022848"/>
    </source>
</evidence>
<gene>
    <name evidence="16" type="primary">Dyak\Cyp28c1</name>
    <name evidence="16" type="synonym">Cyp28c1</name>
    <name evidence="16" type="synonym">Dyak\GE15669</name>
    <name evidence="16" type="synonym">dyak_GLEANR_17162</name>
    <name evidence="16" type="synonym">GE15669</name>
    <name evidence="16" type="ORF">Dyak_GE15669</name>
</gene>
<dbReference type="KEGG" id="dya:Dyak_GE15669"/>
<protein>
    <submittedName>
        <fullName evidence="16">Cyp28c1</fullName>
        <ecNumber evidence="16">1.14.-.-</ecNumber>
    </submittedName>
</protein>
<dbReference type="SUPFAM" id="SSF48264">
    <property type="entry name" value="Cytochrome P450"/>
    <property type="match status" value="1"/>
</dbReference>
<keyword evidence="12 15" id="KW-0503">Monooxygenase</keyword>
<dbReference type="InterPro" id="IPR036396">
    <property type="entry name" value="Cyt_P450_sf"/>
</dbReference>
<dbReference type="PRINTS" id="PR00463">
    <property type="entry name" value="EP450I"/>
</dbReference>
<dbReference type="AlphaFoldDB" id="B4Q1I9"/>
<comment type="subcellular location">
    <subcellularLocation>
        <location evidence="4">Endoplasmic reticulum membrane</location>
        <topology evidence="4">Peripheral membrane protein</topology>
    </subcellularLocation>
    <subcellularLocation>
        <location evidence="3">Microsome membrane</location>
        <topology evidence="3">Peripheral membrane protein</topology>
    </subcellularLocation>
</comment>
<name>B4Q1I9_DROYA</name>
<dbReference type="PhylomeDB" id="B4Q1I9"/>
<dbReference type="GO" id="GO:0005789">
    <property type="term" value="C:endoplasmic reticulum membrane"/>
    <property type="evidence" value="ECO:0007669"/>
    <property type="project" value="UniProtKB-SubCell"/>
</dbReference>
<dbReference type="GO" id="GO:0004497">
    <property type="term" value="F:monooxygenase activity"/>
    <property type="evidence" value="ECO:0007669"/>
    <property type="project" value="UniProtKB-KW"/>
</dbReference>
<evidence type="ECO:0000256" key="10">
    <source>
        <dbReference type="ARBA" id="ARBA00023002"/>
    </source>
</evidence>
<evidence type="ECO:0000256" key="13">
    <source>
        <dbReference type="ARBA" id="ARBA00023136"/>
    </source>
</evidence>
<dbReference type="SMR" id="B4Q1I9"/>
<comment type="similarity">
    <text evidence="5 15">Belongs to the cytochrome P450 family.</text>
</comment>
<dbReference type="HOGENOM" id="CLU_001570_5_2_1"/>
<reference evidence="16 17" key="2">
    <citation type="journal article" date="2007" name="PLoS Biol.">
        <title>Principles of genome evolution in the Drosophila melanogaster species group.</title>
        <authorList>
            <person name="Ranz J.M."/>
            <person name="Maurin D."/>
            <person name="Chan Y.S."/>
            <person name="von Grotthuss M."/>
            <person name="Hillier L.W."/>
            <person name="Roote J."/>
            <person name="Ashburner M."/>
            <person name="Bergman C.M."/>
        </authorList>
    </citation>
    <scope>NUCLEOTIDE SEQUENCE [LARGE SCALE GENOMIC DNA]</scope>
    <source>
        <strain evidence="17">Tai18E2 / Tucson 14021-0261.01</strain>
    </source>
</reference>
<dbReference type="OrthoDB" id="2789670at2759"/>
<dbReference type="EMBL" id="CM000162">
    <property type="protein sequence ID" value="EDX02478.1"/>
    <property type="molecule type" value="Genomic_DNA"/>
</dbReference>
<keyword evidence="11 14" id="KW-0408">Iron</keyword>
<dbReference type="InterPro" id="IPR050476">
    <property type="entry name" value="Insect_CytP450_Detox"/>
</dbReference>
<comment type="cofactor">
    <cofactor evidence="1 14">
        <name>heme</name>
        <dbReference type="ChEBI" id="CHEBI:30413"/>
    </cofactor>
</comment>
<dbReference type="GO" id="GO:0020037">
    <property type="term" value="F:heme binding"/>
    <property type="evidence" value="ECO:0007669"/>
    <property type="project" value="InterPro"/>
</dbReference>
<keyword evidence="17" id="KW-1185">Reference proteome</keyword>
<evidence type="ECO:0000313" key="17">
    <source>
        <dbReference type="Proteomes" id="UP000002282"/>
    </source>
</evidence>
<evidence type="ECO:0000256" key="4">
    <source>
        <dbReference type="ARBA" id="ARBA00004406"/>
    </source>
</evidence>
<evidence type="ECO:0000256" key="8">
    <source>
        <dbReference type="ARBA" id="ARBA00022824"/>
    </source>
</evidence>
<dbReference type="OMA" id="GSFPNMV"/>
<organism evidence="16 17">
    <name type="scientific">Drosophila yakuba</name>
    <name type="common">Fruit fly</name>
    <dbReference type="NCBI Taxonomy" id="7245"/>
    <lineage>
        <taxon>Eukaryota</taxon>
        <taxon>Metazoa</taxon>
        <taxon>Ecdysozoa</taxon>
        <taxon>Arthropoda</taxon>
        <taxon>Hexapoda</taxon>
        <taxon>Insecta</taxon>
        <taxon>Pterygota</taxon>
        <taxon>Neoptera</taxon>
        <taxon>Endopterygota</taxon>
        <taxon>Diptera</taxon>
        <taxon>Brachycera</taxon>
        <taxon>Muscomorpha</taxon>
        <taxon>Ephydroidea</taxon>
        <taxon>Drosophilidae</taxon>
        <taxon>Drosophila</taxon>
        <taxon>Sophophora</taxon>
    </lineage>
</organism>
<evidence type="ECO:0000256" key="15">
    <source>
        <dbReference type="RuleBase" id="RU000461"/>
    </source>
</evidence>
<dbReference type="InterPro" id="IPR001128">
    <property type="entry name" value="Cyt_P450"/>
</dbReference>
<evidence type="ECO:0000256" key="14">
    <source>
        <dbReference type="PIRSR" id="PIRSR602401-1"/>
    </source>
</evidence>
<evidence type="ECO:0000256" key="6">
    <source>
        <dbReference type="ARBA" id="ARBA00022617"/>
    </source>
</evidence>
<evidence type="ECO:0000256" key="12">
    <source>
        <dbReference type="ARBA" id="ARBA00023033"/>
    </source>
</evidence>
<dbReference type="CDD" id="cd11056">
    <property type="entry name" value="CYP6-like"/>
    <property type="match status" value="1"/>
</dbReference>
<dbReference type="PANTHER" id="PTHR24292">
    <property type="entry name" value="CYTOCHROME P450"/>
    <property type="match status" value="1"/>
</dbReference>
<dbReference type="InterPro" id="IPR017972">
    <property type="entry name" value="Cyt_P450_CS"/>
</dbReference>
<evidence type="ECO:0000256" key="11">
    <source>
        <dbReference type="ARBA" id="ARBA00023004"/>
    </source>
</evidence>
<evidence type="ECO:0000313" key="16">
    <source>
        <dbReference type="EMBL" id="EDX02478.1"/>
    </source>
</evidence>
<comment type="function">
    <text evidence="2">May be involved in the metabolism of insect hormones and in the breakdown of synthetic insecticides.</text>
</comment>
<feature type="binding site" description="axial binding residue" evidence="14">
    <location>
        <position position="444"/>
    </location>
    <ligand>
        <name>heme</name>
        <dbReference type="ChEBI" id="CHEBI:30413"/>
    </ligand>
    <ligandPart>
        <name>Fe</name>
        <dbReference type="ChEBI" id="CHEBI:18248"/>
    </ligandPart>
</feature>
<dbReference type="eggNOG" id="KOG0158">
    <property type="taxonomic scope" value="Eukaryota"/>
</dbReference>
<keyword evidence="7 14" id="KW-0479">Metal-binding</keyword>
<keyword evidence="13" id="KW-0472">Membrane</keyword>
<keyword evidence="10 15" id="KW-0560">Oxidoreductase</keyword>
<dbReference type="GO" id="GO:0005506">
    <property type="term" value="F:iron ion binding"/>
    <property type="evidence" value="ECO:0007669"/>
    <property type="project" value="InterPro"/>
</dbReference>
<proteinExistence type="inferred from homology"/>
<keyword evidence="6 14" id="KW-0349">Heme</keyword>
<dbReference type="Gene3D" id="1.10.630.10">
    <property type="entry name" value="Cytochrome P450"/>
    <property type="match status" value="1"/>
</dbReference>
<evidence type="ECO:0000256" key="1">
    <source>
        <dbReference type="ARBA" id="ARBA00001971"/>
    </source>
</evidence>
<dbReference type="EC" id="1.14.-.-" evidence="16"/>
<sequence>MFGSLLLGIATLLGIIYAFLVSNFGHWRRRGVTEPKALPLFGSFPSMVWPRQHFTMDMRDIYMRYRHTHSYVGCYLLRAPKLLVLEPRLVYEIYVSAFSHFENNDASKMVDIAKDRLVALNPFVLEGEEWRHQRAVFSTLLTNGRIRTTHAIMQRVCQDLCQFIAMKSAGGKELDCIDLGLRFTGESLFDCVLGIQARTFTDNPLPVVRQNHEMSAENRGLAIAGAVSGLFPNLPRWLRPKVFPRSHDQFYGAMISEALRLRRSKHQERNDFINHLLEMQRELNLSEEDMASHAMTFMFDGLDTTSNSIAHCLLLLARNPDSQRRLVEELQQVSSGGDLPDLDALIDLPYLSACFNESLRIYPAGGWASKSCTKEYELRGSHHAEPLKLRPGDNVMVPIYALHNDPDHYPEPEVFRPERFLDGGLKTCKQQGIFLGFGNGPRQCVGMRLGLAMAKAALAAIVQRFEVLVSPRTLSGTEIDPMTFVGVHKGGIWLQFVPRQNWTRKPI</sequence>
<keyword evidence="9" id="KW-0492">Microsome</keyword>
<dbReference type="GO" id="GO:0016705">
    <property type="term" value="F:oxidoreductase activity, acting on paired donors, with incorporation or reduction of molecular oxygen"/>
    <property type="evidence" value="ECO:0007669"/>
    <property type="project" value="InterPro"/>
</dbReference>
<dbReference type="InterPro" id="IPR002401">
    <property type="entry name" value="Cyt_P450_E_grp-I"/>
</dbReference>
<dbReference type="PANTHER" id="PTHR24292:SF84">
    <property type="entry name" value="CYTOCHROME P450 28A5-RELATED"/>
    <property type="match status" value="1"/>
</dbReference>
<dbReference type="Pfam" id="PF00067">
    <property type="entry name" value="p450"/>
    <property type="match status" value="1"/>
</dbReference>
<dbReference type="Proteomes" id="UP000002282">
    <property type="component" value="Chromosome X"/>
</dbReference>
<dbReference type="PROSITE" id="PS00086">
    <property type="entry name" value="CYTOCHROME_P450"/>
    <property type="match status" value="1"/>
</dbReference>